<protein>
    <submittedName>
        <fullName evidence="2">Uncharacterized protein</fullName>
    </submittedName>
</protein>
<sequence>LATNQYTSTSPDLVSPPPCASIVHRRLVAAAERFLSLHTASPWLSTVGPATPSKARPQPLPALPPGTVRPSADGLAASPVSSRHHRCLRLIASRCRNPRNDDLPSPARCWHEGRQ</sequence>
<dbReference type="AlphaFoldDB" id="A0AAQ3TKE3"/>
<organism evidence="2 3">
    <name type="scientific">Paspalum notatum var. saurae</name>
    <dbReference type="NCBI Taxonomy" id="547442"/>
    <lineage>
        <taxon>Eukaryota</taxon>
        <taxon>Viridiplantae</taxon>
        <taxon>Streptophyta</taxon>
        <taxon>Embryophyta</taxon>
        <taxon>Tracheophyta</taxon>
        <taxon>Spermatophyta</taxon>
        <taxon>Magnoliopsida</taxon>
        <taxon>Liliopsida</taxon>
        <taxon>Poales</taxon>
        <taxon>Poaceae</taxon>
        <taxon>PACMAD clade</taxon>
        <taxon>Panicoideae</taxon>
        <taxon>Andropogonodae</taxon>
        <taxon>Paspaleae</taxon>
        <taxon>Paspalinae</taxon>
        <taxon>Paspalum</taxon>
    </lineage>
</organism>
<gene>
    <name evidence="2" type="ORF">U9M48_022844</name>
</gene>
<name>A0AAQ3TKE3_PASNO</name>
<evidence type="ECO:0000313" key="3">
    <source>
        <dbReference type="Proteomes" id="UP001341281"/>
    </source>
</evidence>
<reference evidence="2 3" key="1">
    <citation type="submission" date="2024-02" db="EMBL/GenBank/DDBJ databases">
        <title>High-quality chromosome-scale genome assembly of Pensacola bahiagrass (Paspalum notatum Flugge var. saurae).</title>
        <authorList>
            <person name="Vega J.M."/>
            <person name="Podio M."/>
            <person name="Orjuela J."/>
            <person name="Siena L.A."/>
            <person name="Pessino S.C."/>
            <person name="Combes M.C."/>
            <person name="Mariac C."/>
            <person name="Albertini E."/>
            <person name="Pupilli F."/>
            <person name="Ortiz J.P.A."/>
            <person name="Leblanc O."/>
        </authorList>
    </citation>
    <scope>NUCLEOTIDE SEQUENCE [LARGE SCALE GENOMIC DNA]</scope>
    <source>
        <strain evidence="2">R1</strain>
        <tissue evidence="2">Leaf</tissue>
    </source>
</reference>
<evidence type="ECO:0000256" key="1">
    <source>
        <dbReference type="SAM" id="MobiDB-lite"/>
    </source>
</evidence>
<keyword evidence="3" id="KW-1185">Reference proteome</keyword>
<dbReference type="Proteomes" id="UP001341281">
    <property type="component" value="Chromosome 05"/>
</dbReference>
<feature type="region of interest" description="Disordered" evidence="1">
    <location>
        <begin position="96"/>
        <end position="115"/>
    </location>
</feature>
<dbReference type="EMBL" id="CP144749">
    <property type="protein sequence ID" value="WVZ74688.1"/>
    <property type="molecule type" value="Genomic_DNA"/>
</dbReference>
<feature type="non-terminal residue" evidence="2">
    <location>
        <position position="115"/>
    </location>
</feature>
<feature type="region of interest" description="Disordered" evidence="1">
    <location>
        <begin position="43"/>
        <end position="83"/>
    </location>
</feature>
<accession>A0AAQ3TKE3</accession>
<evidence type="ECO:0000313" key="2">
    <source>
        <dbReference type="EMBL" id="WVZ74688.1"/>
    </source>
</evidence>
<proteinExistence type="predicted"/>